<dbReference type="AlphaFoldDB" id="A0A396HTT4"/>
<protein>
    <recommendedName>
        <fullName evidence="4">Transmembrane protein</fullName>
    </recommendedName>
</protein>
<evidence type="ECO:0000313" key="2">
    <source>
        <dbReference type="EMBL" id="RHN56739.1"/>
    </source>
</evidence>
<evidence type="ECO:0000313" key="3">
    <source>
        <dbReference type="Proteomes" id="UP000265566"/>
    </source>
</evidence>
<keyword evidence="1" id="KW-0472">Membrane</keyword>
<sequence>MVAALEGGNFKEQQWHTIWFIAAAFLLISCVGTSCIKESEKPSVETNTKLSDVKGVDEAKAELEEIVDYLKDPKVEFSSINLCLSSMK</sequence>
<keyword evidence="1" id="KW-0812">Transmembrane</keyword>
<organism evidence="2 3">
    <name type="scientific">Medicago truncatula</name>
    <name type="common">Barrel medic</name>
    <name type="synonym">Medicago tribuloides</name>
    <dbReference type="NCBI Taxonomy" id="3880"/>
    <lineage>
        <taxon>Eukaryota</taxon>
        <taxon>Viridiplantae</taxon>
        <taxon>Streptophyta</taxon>
        <taxon>Embryophyta</taxon>
        <taxon>Tracheophyta</taxon>
        <taxon>Spermatophyta</taxon>
        <taxon>Magnoliopsida</taxon>
        <taxon>eudicotyledons</taxon>
        <taxon>Gunneridae</taxon>
        <taxon>Pentapetalae</taxon>
        <taxon>rosids</taxon>
        <taxon>fabids</taxon>
        <taxon>Fabales</taxon>
        <taxon>Fabaceae</taxon>
        <taxon>Papilionoideae</taxon>
        <taxon>50 kb inversion clade</taxon>
        <taxon>NPAAA clade</taxon>
        <taxon>Hologalegina</taxon>
        <taxon>IRL clade</taxon>
        <taxon>Trifolieae</taxon>
        <taxon>Medicago</taxon>
    </lineage>
</organism>
<accession>A0A396HTT4</accession>
<dbReference type="Gramene" id="rna32180">
    <property type="protein sequence ID" value="RHN56739.1"/>
    <property type="gene ID" value="gene32180"/>
</dbReference>
<evidence type="ECO:0008006" key="4">
    <source>
        <dbReference type="Google" id="ProtNLM"/>
    </source>
</evidence>
<keyword evidence="1" id="KW-1133">Transmembrane helix</keyword>
<comment type="caution">
    <text evidence="2">The sequence shown here is derived from an EMBL/GenBank/DDBJ whole genome shotgun (WGS) entry which is preliminary data.</text>
</comment>
<name>A0A396HTT4_MEDTR</name>
<feature type="transmembrane region" description="Helical" evidence="1">
    <location>
        <begin position="18"/>
        <end position="36"/>
    </location>
</feature>
<dbReference type="EMBL" id="PSQE01000005">
    <property type="protein sequence ID" value="RHN56739.1"/>
    <property type="molecule type" value="Genomic_DNA"/>
</dbReference>
<dbReference type="Proteomes" id="UP000265566">
    <property type="component" value="Chromosome 5"/>
</dbReference>
<evidence type="ECO:0000256" key="1">
    <source>
        <dbReference type="SAM" id="Phobius"/>
    </source>
</evidence>
<reference evidence="3" key="1">
    <citation type="journal article" date="2018" name="Nat. Plants">
        <title>Whole-genome landscape of Medicago truncatula symbiotic genes.</title>
        <authorList>
            <person name="Pecrix Y."/>
            <person name="Staton S.E."/>
            <person name="Sallet E."/>
            <person name="Lelandais-Briere C."/>
            <person name="Moreau S."/>
            <person name="Carrere S."/>
            <person name="Blein T."/>
            <person name="Jardinaud M.F."/>
            <person name="Latrasse D."/>
            <person name="Zouine M."/>
            <person name="Zahm M."/>
            <person name="Kreplak J."/>
            <person name="Mayjonade B."/>
            <person name="Satge C."/>
            <person name="Perez M."/>
            <person name="Cauet S."/>
            <person name="Marande W."/>
            <person name="Chantry-Darmon C."/>
            <person name="Lopez-Roques C."/>
            <person name="Bouchez O."/>
            <person name="Berard A."/>
            <person name="Debelle F."/>
            <person name="Munos S."/>
            <person name="Bendahmane A."/>
            <person name="Berges H."/>
            <person name="Niebel A."/>
            <person name="Buitink J."/>
            <person name="Frugier F."/>
            <person name="Benhamed M."/>
            <person name="Crespi M."/>
            <person name="Gouzy J."/>
            <person name="Gamas P."/>
        </authorList>
    </citation>
    <scope>NUCLEOTIDE SEQUENCE [LARGE SCALE GENOMIC DNA]</scope>
    <source>
        <strain evidence="3">cv. Jemalong A17</strain>
    </source>
</reference>
<gene>
    <name evidence="2" type="ORF">MtrunA17_Chr5g0432661</name>
</gene>
<proteinExistence type="predicted"/>